<protein>
    <recommendedName>
        <fullName evidence="9">Protein YIF1</fullName>
    </recommendedName>
</protein>
<comment type="function">
    <text evidence="9">Has a role in transport between endoplasmic reticulum and Golgi.</text>
</comment>
<evidence type="ECO:0000256" key="7">
    <source>
        <dbReference type="ARBA" id="ARBA00023034"/>
    </source>
</evidence>
<dbReference type="PANTHER" id="PTHR14083">
    <property type="entry name" value="YIP1 INTERACTING FACTOR HOMOLOG YIF1 PROTEIN"/>
    <property type="match status" value="1"/>
</dbReference>
<reference evidence="11" key="1">
    <citation type="submission" date="2019-03" db="EMBL/GenBank/DDBJ databases">
        <title>Improved annotation for the trematode Fasciola hepatica.</title>
        <authorList>
            <person name="Choi Y.-J."/>
            <person name="Martin J."/>
            <person name="Mitreva M."/>
        </authorList>
    </citation>
    <scope>NUCLEOTIDE SEQUENCE [LARGE SCALE GENOMIC DNA]</scope>
</reference>
<dbReference type="GO" id="GO:0005789">
    <property type="term" value="C:endoplasmic reticulum membrane"/>
    <property type="evidence" value="ECO:0007669"/>
    <property type="project" value="UniProtKB-SubCell"/>
</dbReference>
<dbReference type="GO" id="GO:0006888">
    <property type="term" value="P:endoplasmic reticulum to Golgi vesicle-mediated transport"/>
    <property type="evidence" value="ECO:0007669"/>
    <property type="project" value="UniProtKB-UniRule"/>
</dbReference>
<name>A0A4E0R316_FASHE</name>
<organism evidence="11 12">
    <name type="scientific">Fasciola hepatica</name>
    <name type="common">Liver fluke</name>
    <dbReference type="NCBI Taxonomy" id="6192"/>
    <lineage>
        <taxon>Eukaryota</taxon>
        <taxon>Metazoa</taxon>
        <taxon>Spiralia</taxon>
        <taxon>Lophotrochozoa</taxon>
        <taxon>Platyhelminthes</taxon>
        <taxon>Trematoda</taxon>
        <taxon>Digenea</taxon>
        <taxon>Plagiorchiida</taxon>
        <taxon>Echinostomata</taxon>
        <taxon>Echinostomatoidea</taxon>
        <taxon>Fasciolidae</taxon>
        <taxon>Fasciola</taxon>
    </lineage>
</organism>
<feature type="transmembrane region" description="Helical" evidence="9">
    <location>
        <begin position="144"/>
        <end position="168"/>
    </location>
</feature>
<keyword evidence="5 9" id="KW-0653">Protein transport</keyword>
<proteinExistence type="inferred from homology"/>
<feature type="region of interest" description="Disordered" evidence="10">
    <location>
        <begin position="1"/>
        <end position="24"/>
    </location>
</feature>
<evidence type="ECO:0000256" key="5">
    <source>
        <dbReference type="ARBA" id="ARBA00022927"/>
    </source>
</evidence>
<evidence type="ECO:0000256" key="4">
    <source>
        <dbReference type="ARBA" id="ARBA00022824"/>
    </source>
</evidence>
<keyword evidence="12" id="KW-1185">Reference proteome</keyword>
<dbReference type="GO" id="GO:0005793">
    <property type="term" value="C:endoplasmic reticulum-Golgi intermediate compartment"/>
    <property type="evidence" value="ECO:0007669"/>
    <property type="project" value="UniProtKB-UniRule"/>
</dbReference>
<dbReference type="EMBL" id="JXXN02003149">
    <property type="protein sequence ID" value="THD21903.1"/>
    <property type="molecule type" value="Genomic_DNA"/>
</dbReference>
<dbReference type="GO" id="GO:0015031">
    <property type="term" value="P:protein transport"/>
    <property type="evidence" value="ECO:0007669"/>
    <property type="project" value="UniProtKB-KW"/>
</dbReference>
<feature type="transmembrane region" description="Helical" evidence="9">
    <location>
        <begin position="274"/>
        <end position="292"/>
    </location>
</feature>
<dbReference type="Proteomes" id="UP000230066">
    <property type="component" value="Unassembled WGS sequence"/>
</dbReference>
<keyword evidence="2 9" id="KW-0813">Transport</keyword>
<dbReference type="GO" id="GO:0000139">
    <property type="term" value="C:Golgi membrane"/>
    <property type="evidence" value="ECO:0007669"/>
    <property type="project" value="UniProtKB-SubCell"/>
</dbReference>
<keyword evidence="3 9" id="KW-0812">Transmembrane</keyword>
<keyword evidence="7 9" id="KW-0333">Golgi apparatus</keyword>
<gene>
    <name evidence="11" type="ORF">D915_007446</name>
</gene>
<keyword evidence="8 9" id="KW-0472">Membrane</keyword>
<evidence type="ECO:0000256" key="2">
    <source>
        <dbReference type="ARBA" id="ARBA00022448"/>
    </source>
</evidence>
<feature type="transmembrane region" description="Helical" evidence="9">
    <location>
        <begin position="180"/>
        <end position="198"/>
    </location>
</feature>
<evidence type="ECO:0000313" key="12">
    <source>
        <dbReference type="Proteomes" id="UP000230066"/>
    </source>
</evidence>
<keyword evidence="6 9" id="KW-1133">Transmembrane helix</keyword>
<dbReference type="Pfam" id="PF03878">
    <property type="entry name" value="YIF1"/>
    <property type="match status" value="1"/>
</dbReference>
<dbReference type="GO" id="GO:0030134">
    <property type="term" value="C:COPII-coated ER to Golgi transport vesicle"/>
    <property type="evidence" value="ECO:0007669"/>
    <property type="project" value="TreeGrafter"/>
</dbReference>
<evidence type="ECO:0000256" key="3">
    <source>
        <dbReference type="ARBA" id="ARBA00022692"/>
    </source>
</evidence>
<comment type="similarity">
    <text evidence="1 9">Belongs to the YIF1 family.</text>
</comment>
<evidence type="ECO:0000256" key="6">
    <source>
        <dbReference type="ARBA" id="ARBA00022989"/>
    </source>
</evidence>
<feature type="transmembrane region" description="Helical" evidence="9">
    <location>
        <begin position="235"/>
        <end position="254"/>
    </location>
</feature>
<comment type="subcellular location">
    <subcellularLocation>
        <location evidence="9">Endoplasmic reticulum membrane</location>
        <topology evidence="9">Multi-pass membrane protein</topology>
    </subcellularLocation>
    <subcellularLocation>
        <location evidence="9">Golgi apparatus membrane</location>
        <topology evidence="9">Multi-pass membrane protein</topology>
    </subcellularLocation>
</comment>
<evidence type="ECO:0000256" key="1">
    <source>
        <dbReference type="ARBA" id="ARBA00009727"/>
    </source>
</evidence>
<evidence type="ECO:0000256" key="9">
    <source>
        <dbReference type="RuleBase" id="RU368073"/>
    </source>
</evidence>
<evidence type="ECO:0000313" key="11">
    <source>
        <dbReference type="EMBL" id="THD21903.1"/>
    </source>
</evidence>
<evidence type="ECO:0000256" key="10">
    <source>
        <dbReference type="SAM" id="MobiDB-lite"/>
    </source>
</evidence>
<dbReference type="PANTHER" id="PTHR14083:SF0">
    <property type="entry name" value="YIP1D-INTERACTING FACTOR 1, ISOFORM C"/>
    <property type="match status" value="1"/>
</dbReference>
<dbReference type="AlphaFoldDB" id="A0A4E0R316"/>
<accession>A0A4E0R316</accession>
<dbReference type="InterPro" id="IPR005578">
    <property type="entry name" value="Yif1_fam"/>
</dbReference>
<sequence length="305" mass="33601">MAGFGSSGPQSLRSQHDGGYSTGHGVQMFNPGTTSYYMPQTTENFPVQSPVGYGNGGQSGAQNVPNYNFVPESAVTGMAMQYGSAFVGQGADYVQKSYYFAVNNSYVAKKLGLVLFPFAHTKWSVQFDTSGPVPPGDDINAPDLYIPLMAFVTFVLVSGAVLGIQGRFSPEQLGIVSSEALGWLLLEVLIFLLFVYVLNVQSNISYLDAIAFSGYKFVSMIVTLLSYLLLDLPGYYFSLVYLSFAIAFFLIRTLKLKVLPHAEAYSSEGNKRRVYLLLMIALVQPFLIWWMSRRMLLTPPTKPIL</sequence>
<keyword evidence="4 9" id="KW-0256">Endoplasmic reticulum</keyword>
<evidence type="ECO:0000256" key="8">
    <source>
        <dbReference type="ARBA" id="ARBA00023136"/>
    </source>
</evidence>
<comment type="caution">
    <text evidence="11">The sequence shown here is derived from an EMBL/GenBank/DDBJ whole genome shotgun (WGS) entry which is preliminary data.</text>
</comment>
<feature type="transmembrane region" description="Helical" evidence="9">
    <location>
        <begin position="210"/>
        <end position="229"/>
    </location>
</feature>